<keyword evidence="2" id="KW-1185">Reference proteome</keyword>
<evidence type="ECO:0000313" key="1">
    <source>
        <dbReference type="EMBL" id="KAA8493910.1"/>
    </source>
</evidence>
<evidence type="ECO:0000313" key="2">
    <source>
        <dbReference type="Proteomes" id="UP000324585"/>
    </source>
</evidence>
<comment type="caution">
    <text evidence="1">The sequence shown here is derived from an EMBL/GenBank/DDBJ whole genome shotgun (WGS) entry which is preliminary data.</text>
</comment>
<dbReference type="EMBL" id="VRMN01000005">
    <property type="protein sequence ID" value="KAA8493910.1"/>
    <property type="molecule type" value="Genomic_DNA"/>
</dbReference>
<gene>
    <name evidence="1" type="ORF">FVE85_3885</name>
</gene>
<name>A0A5J4YSM2_PORPP</name>
<dbReference type="AlphaFoldDB" id="A0A5J4YSM2"/>
<accession>A0A5J4YSM2</accession>
<reference evidence="2" key="1">
    <citation type="journal article" date="2019" name="Nat. Commun.">
        <title>Expansion of phycobilisome linker gene families in mesophilic red algae.</title>
        <authorList>
            <person name="Lee J."/>
            <person name="Kim D."/>
            <person name="Bhattacharya D."/>
            <person name="Yoon H.S."/>
        </authorList>
    </citation>
    <scope>NUCLEOTIDE SEQUENCE [LARGE SCALE GENOMIC DNA]</scope>
    <source>
        <strain evidence="2">CCMP 1328</strain>
    </source>
</reference>
<dbReference type="Proteomes" id="UP000324585">
    <property type="component" value="Unassembled WGS sequence"/>
</dbReference>
<protein>
    <submittedName>
        <fullName evidence="1">Uncharacterized protein</fullName>
    </submittedName>
</protein>
<sequence length="620" mass="67939">MAYDDGQLWAGARLDDLRARLRSGLGAMDQDGQGRVQAGLKLEEVVQVAQDLEQALRYMSFAQGLKELRDAPRWIQNLVEQHAQFLADQRVSSAVTACVFYYYGAEGTDAAGSATALPPAKKHRGASGPTVVHEQKAKVVEWALRLVKKLGAYGDPASAHADVLYSLLPIMGDKVDRAVLDATRKSIQRMLDHMRRIVWHSCQQGRQVEECVELVGVLQETAELCVGTIWNEATIAVVDQLVAVILGAQEKPLCVCKSIEICSGEILEQSGLVAALLGPGLPLTHLSHSNRVRMVQTFELVLDTILGQLASAADREGTNRALFVTSRKLLRESNTLGVTVRDAAAKDVSVFWTLFDRVVAFMHQPCLESSSPLWLLIHLLQGLLEDAQMDVSVLLDARVEPLAVHVRAAGWESACSFIRALRVNMTLWRAELCATVRALFLLLLPYVDEFWYSASCAASTTVTAQELLAFGFTACKVAEAFALVWEDSNDWNPNAAHNMRLLDLCKAASSVMTGSEKHSARNASHAGPLDVLLWERSDILFRNDPTSEGLLPNDLVNRAVVDPEELLLRGPRACVILRAGFNLDALAVGTQASTGKRQQRLMHVVEALARFEDHGPSNPS</sequence>
<organism evidence="1 2">
    <name type="scientific">Porphyridium purpureum</name>
    <name type="common">Red alga</name>
    <name type="synonym">Porphyridium cruentum</name>
    <dbReference type="NCBI Taxonomy" id="35688"/>
    <lineage>
        <taxon>Eukaryota</taxon>
        <taxon>Rhodophyta</taxon>
        <taxon>Bangiophyceae</taxon>
        <taxon>Porphyridiales</taxon>
        <taxon>Porphyridiaceae</taxon>
        <taxon>Porphyridium</taxon>
    </lineage>
</organism>
<proteinExistence type="predicted"/>